<dbReference type="InterPro" id="IPR029069">
    <property type="entry name" value="HotDog_dom_sf"/>
</dbReference>
<dbReference type="Pfam" id="PF20789">
    <property type="entry name" value="4HBT_3C"/>
    <property type="match status" value="1"/>
</dbReference>
<dbReference type="RefSeq" id="WP_072751631.1">
    <property type="nucleotide sequence ID" value="NZ_FOAW01000014.1"/>
</dbReference>
<dbReference type="Gene3D" id="2.40.160.210">
    <property type="entry name" value="Acyl-CoA thioesterase, double hotdog domain"/>
    <property type="match status" value="1"/>
</dbReference>
<keyword evidence="5" id="KW-1185">Reference proteome</keyword>
<feature type="domain" description="Acyl-CoA thioesterase-like N-terminal HotDog" evidence="2">
    <location>
        <begin position="23"/>
        <end position="104"/>
    </location>
</feature>
<protein>
    <submittedName>
        <fullName evidence="4">Thioesterase-like superfamily protein</fullName>
    </submittedName>
</protein>
<evidence type="ECO:0000313" key="4">
    <source>
        <dbReference type="EMBL" id="SEL77607.1"/>
    </source>
</evidence>
<dbReference type="InterPro" id="IPR049449">
    <property type="entry name" value="TesB_ACOT8-like_N"/>
</dbReference>
<feature type="region of interest" description="Disordered" evidence="1">
    <location>
        <begin position="108"/>
        <end position="150"/>
    </location>
</feature>
<gene>
    <name evidence="4" type="ORF">SAMN05444583_114118</name>
</gene>
<dbReference type="EMBL" id="FOAW01000014">
    <property type="protein sequence ID" value="SEL77607.1"/>
    <property type="molecule type" value="Genomic_DNA"/>
</dbReference>
<evidence type="ECO:0000259" key="3">
    <source>
        <dbReference type="Pfam" id="PF20789"/>
    </source>
</evidence>
<dbReference type="Pfam" id="PF13622">
    <property type="entry name" value="4HBT_3"/>
    <property type="match status" value="1"/>
</dbReference>
<evidence type="ECO:0000313" key="5">
    <source>
        <dbReference type="Proteomes" id="UP000198677"/>
    </source>
</evidence>
<dbReference type="InterPro" id="IPR049450">
    <property type="entry name" value="ACOT8-like_C"/>
</dbReference>
<proteinExistence type="predicted"/>
<evidence type="ECO:0000259" key="2">
    <source>
        <dbReference type="Pfam" id="PF13622"/>
    </source>
</evidence>
<evidence type="ECO:0000256" key="1">
    <source>
        <dbReference type="SAM" id="MobiDB-lite"/>
    </source>
</evidence>
<accession>A0A1H7T1F1</accession>
<name>A0A1H7T1F1_9NOCA</name>
<dbReference type="InterPro" id="IPR042171">
    <property type="entry name" value="Acyl-CoA_hotdog"/>
</dbReference>
<sequence>MNHPLAFFDTTPGGYVALPFAVSRWSPDMVSGVALCGLLARALESGHGGDGFVPTRLTVDLFRPARTRPLTSATRAVRDGKRIRVADAELLQDGEPVARASAVFLRPSEQPPGEVWTRDSRPSPPPASIAPPTDALTPPYFGSDSHPDGWSTSMFEHQGASRKRMWARHLPVVAGEEPSQFERAAMAGEPTSLMTNWGSEGVGFINVDLTLVLARLPEGPDVGIEADDHISSDGLAVGTATMFDRGGPIGTCLVSALANARRQVDFAGQGEFEIPAAT</sequence>
<dbReference type="Proteomes" id="UP000198677">
    <property type="component" value="Unassembled WGS sequence"/>
</dbReference>
<feature type="domain" description="Acyl-CoA thioesterase-like C-terminal" evidence="3">
    <location>
        <begin position="154"/>
        <end position="252"/>
    </location>
</feature>
<dbReference type="SUPFAM" id="SSF54637">
    <property type="entry name" value="Thioesterase/thiol ester dehydrase-isomerase"/>
    <property type="match status" value="1"/>
</dbReference>
<organism evidence="4 5">
    <name type="scientific">Rhodococcus maanshanensis</name>
    <dbReference type="NCBI Taxonomy" id="183556"/>
    <lineage>
        <taxon>Bacteria</taxon>
        <taxon>Bacillati</taxon>
        <taxon>Actinomycetota</taxon>
        <taxon>Actinomycetes</taxon>
        <taxon>Mycobacteriales</taxon>
        <taxon>Nocardiaceae</taxon>
        <taxon>Rhodococcus</taxon>
    </lineage>
</organism>
<reference evidence="5" key="1">
    <citation type="submission" date="2016-10" db="EMBL/GenBank/DDBJ databases">
        <authorList>
            <person name="Varghese N."/>
            <person name="Submissions S."/>
        </authorList>
    </citation>
    <scope>NUCLEOTIDE SEQUENCE [LARGE SCALE GENOMIC DNA]</scope>
    <source>
        <strain evidence="5">DSM 44675</strain>
    </source>
</reference>
<dbReference type="AlphaFoldDB" id="A0A1H7T1F1"/>